<evidence type="ECO:0000256" key="2">
    <source>
        <dbReference type="ARBA" id="ARBA00022679"/>
    </source>
</evidence>
<sequence length="341" mass="39428">MAIPHLAKFPTIDVDKDEENLISNELKELIRCCPKEKGWRTSFLYKFQGYWCQTEEIQAIISFQKHFRAKSSDVIIASIPKSGTTWTKALTFAILNRKKFPISNENHPLLASNPHDLVPFLEYKLYANNQNPNLSNIPEPRIFGTHVPFGWLQESIKGSDCRVVYVCRNPFDTFISSWHYCSKIRSESHPPLPLEEAFNMYCKGVIGFGPFWEHMLGYWKESLERPNNVLFMKYEDMKEDPISHLKRLANFLGVPFSTEEEEAGLIEQIMKLCSFESLKDLEVNKSGKSIKNFDNKHLFRKGEIGDWVNYLSPSMVEQLSRVMEENFGDSGLKFKVFSSAS</sequence>
<proteinExistence type="inferred from homology"/>
<gene>
    <name evidence="5" type="ORF">V6N12_059026</name>
</gene>
<organism evidence="5 6">
    <name type="scientific">Hibiscus sabdariffa</name>
    <name type="common">roselle</name>
    <dbReference type="NCBI Taxonomy" id="183260"/>
    <lineage>
        <taxon>Eukaryota</taxon>
        <taxon>Viridiplantae</taxon>
        <taxon>Streptophyta</taxon>
        <taxon>Embryophyta</taxon>
        <taxon>Tracheophyta</taxon>
        <taxon>Spermatophyta</taxon>
        <taxon>Magnoliopsida</taxon>
        <taxon>eudicotyledons</taxon>
        <taxon>Gunneridae</taxon>
        <taxon>Pentapetalae</taxon>
        <taxon>rosids</taxon>
        <taxon>malvids</taxon>
        <taxon>Malvales</taxon>
        <taxon>Malvaceae</taxon>
        <taxon>Malvoideae</taxon>
        <taxon>Hibiscus</taxon>
    </lineage>
</organism>
<dbReference type="EC" id="2.8.2.-" evidence="3"/>
<evidence type="ECO:0000313" key="5">
    <source>
        <dbReference type="EMBL" id="KAK8565464.1"/>
    </source>
</evidence>
<evidence type="ECO:0000313" key="6">
    <source>
        <dbReference type="Proteomes" id="UP001472677"/>
    </source>
</evidence>
<dbReference type="InterPro" id="IPR027417">
    <property type="entry name" value="P-loop_NTPase"/>
</dbReference>
<dbReference type="InterPro" id="IPR000863">
    <property type="entry name" value="Sulfotransferase_dom"/>
</dbReference>
<dbReference type="Pfam" id="PF00685">
    <property type="entry name" value="Sulfotransfer_1"/>
    <property type="match status" value="1"/>
</dbReference>
<reference evidence="5 6" key="1">
    <citation type="journal article" date="2024" name="G3 (Bethesda)">
        <title>Genome assembly of Hibiscus sabdariffa L. provides insights into metabolisms of medicinal natural products.</title>
        <authorList>
            <person name="Kim T."/>
        </authorList>
    </citation>
    <scope>NUCLEOTIDE SEQUENCE [LARGE SCALE GENOMIC DNA]</scope>
    <source>
        <strain evidence="5">TK-2024</strain>
        <tissue evidence="5">Old leaves</tissue>
    </source>
</reference>
<keyword evidence="2 3" id="KW-0808">Transferase</keyword>
<accession>A0ABR2ETU9</accession>
<evidence type="ECO:0000259" key="4">
    <source>
        <dbReference type="Pfam" id="PF00685"/>
    </source>
</evidence>
<name>A0ABR2ETU9_9ROSI</name>
<comment type="caution">
    <text evidence="5">The sequence shown here is derived from an EMBL/GenBank/DDBJ whole genome shotgun (WGS) entry which is preliminary data.</text>
</comment>
<dbReference type="PANTHER" id="PTHR11783">
    <property type="entry name" value="SULFOTRANSFERASE SULT"/>
    <property type="match status" value="1"/>
</dbReference>
<dbReference type="EMBL" id="JBBPBM010000010">
    <property type="protein sequence ID" value="KAK8565464.1"/>
    <property type="molecule type" value="Genomic_DNA"/>
</dbReference>
<dbReference type="Proteomes" id="UP001472677">
    <property type="component" value="Unassembled WGS sequence"/>
</dbReference>
<feature type="domain" description="Sulfotransferase" evidence="4">
    <location>
        <begin position="72"/>
        <end position="331"/>
    </location>
</feature>
<protein>
    <recommendedName>
        <fullName evidence="3">Sulfotransferase</fullName>
        <ecNumber evidence="3">2.8.2.-</ecNumber>
    </recommendedName>
</protein>
<keyword evidence="6" id="KW-1185">Reference proteome</keyword>
<comment type="similarity">
    <text evidence="1 3">Belongs to the sulfotransferase 1 family.</text>
</comment>
<dbReference type="SUPFAM" id="SSF52540">
    <property type="entry name" value="P-loop containing nucleoside triphosphate hydrolases"/>
    <property type="match status" value="1"/>
</dbReference>
<evidence type="ECO:0000256" key="3">
    <source>
        <dbReference type="RuleBase" id="RU361155"/>
    </source>
</evidence>
<dbReference type="Gene3D" id="3.40.50.300">
    <property type="entry name" value="P-loop containing nucleotide triphosphate hydrolases"/>
    <property type="match status" value="1"/>
</dbReference>
<evidence type="ECO:0000256" key="1">
    <source>
        <dbReference type="ARBA" id="ARBA00005771"/>
    </source>
</evidence>